<dbReference type="EMBL" id="QGKX02001521">
    <property type="protein sequence ID" value="KAF3515330.1"/>
    <property type="molecule type" value="Genomic_DNA"/>
</dbReference>
<name>A0A8S9PJT7_BRACR</name>
<organism evidence="1 2">
    <name type="scientific">Brassica cretica</name>
    <name type="common">Mustard</name>
    <dbReference type="NCBI Taxonomy" id="69181"/>
    <lineage>
        <taxon>Eukaryota</taxon>
        <taxon>Viridiplantae</taxon>
        <taxon>Streptophyta</taxon>
        <taxon>Embryophyta</taxon>
        <taxon>Tracheophyta</taxon>
        <taxon>Spermatophyta</taxon>
        <taxon>Magnoliopsida</taxon>
        <taxon>eudicotyledons</taxon>
        <taxon>Gunneridae</taxon>
        <taxon>Pentapetalae</taxon>
        <taxon>rosids</taxon>
        <taxon>malvids</taxon>
        <taxon>Brassicales</taxon>
        <taxon>Brassicaceae</taxon>
        <taxon>Brassiceae</taxon>
        <taxon>Brassica</taxon>
    </lineage>
</organism>
<reference evidence="1" key="1">
    <citation type="submission" date="2019-12" db="EMBL/GenBank/DDBJ databases">
        <title>Genome sequencing and annotation of Brassica cretica.</title>
        <authorList>
            <person name="Studholme D.J."/>
            <person name="Sarris P."/>
        </authorList>
    </citation>
    <scope>NUCLEOTIDE SEQUENCE</scope>
    <source>
        <strain evidence="1">PFS-109/04</strain>
        <tissue evidence="1">Leaf</tissue>
    </source>
</reference>
<protein>
    <submittedName>
        <fullName evidence="1">Uncharacterized protein</fullName>
    </submittedName>
</protein>
<gene>
    <name evidence="1" type="ORF">F2Q69_00005490</name>
</gene>
<dbReference type="Proteomes" id="UP000712600">
    <property type="component" value="Unassembled WGS sequence"/>
</dbReference>
<evidence type="ECO:0000313" key="1">
    <source>
        <dbReference type="EMBL" id="KAF3515330.1"/>
    </source>
</evidence>
<accession>A0A8S9PJT7</accession>
<proteinExistence type="predicted"/>
<dbReference type="AlphaFoldDB" id="A0A8S9PJT7"/>
<sequence length="126" mass="14651">MSIDAELLTSIDMDSRTWAKHISRPFEAQKLHQFSLRFGEKINSPSEARKCNQLTDPELCWIRYLGTMVEFVADERCIDDRRSVDWICLYAGEGRKMAVEPGVCTRFWMRVTVTEITEEQDGRGEN</sequence>
<evidence type="ECO:0000313" key="2">
    <source>
        <dbReference type="Proteomes" id="UP000712600"/>
    </source>
</evidence>
<comment type="caution">
    <text evidence="1">The sequence shown here is derived from an EMBL/GenBank/DDBJ whole genome shotgun (WGS) entry which is preliminary data.</text>
</comment>